<evidence type="ECO:0000259" key="1">
    <source>
        <dbReference type="Pfam" id="PF13619"/>
    </source>
</evidence>
<evidence type="ECO:0000313" key="3">
    <source>
        <dbReference type="EMBL" id="PSU45609.1"/>
    </source>
</evidence>
<sequence>MINWSVVSSDVIKKIGHDVEKDCLYIDFWQRSEYEVYDHVSLYAFYHFSLAAAIDDYYQKVIKTSYSIIG</sequence>
<dbReference type="EMBL" id="PYMO01000046">
    <property type="protein sequence ID" value="PSU18347.1"/>
    <property type="molecule type" value="Genomic_DNA"/>
</dbReference>
<organism evidence="3 5">
    <name type="scientific">Photobacterium phosphoreum</name>
    <dbReference type="NCBI Taxonomy" id="659"/>
    <lineage>
        <taxon>Bacteria</taxon>
        <taxon>Pseudomonadati</taxon>
        <taxon>Pseudomonadota</taxon>
        <taxon>Gammaproteobacteria</taxon>
        <taxon>Vibrionales</taxon>
        <taxon>Vibrionaceae</taxon>
        <taxon>Photobacterium</taxon>
    </lineage>
</organism>
<gene>
    <name evidence="3" type="ORF">C9J18_21645</name>
    <name evidence="2" type="ORF">CTM96_21625</name>
</gene>
<comment type="caution">
    <text evidence="3">The sequence shown here is derived from an EMBL/GenBank/DDBJ whole genome shotgun (WGS) entry which is preliminary data.</text>
</comment>
<name>A0A2T3J9U4_PHOPO</name>
<keyword evidence="4" id="KW-1185">Reference proteome</keyword>
<accession>A0A2T3J9U4</accession>
<feature type="domain" description="KTSC" evidence="1">
    <location>
        <begin position="8"/>
        <end position="66"/>
    </location>
</feature>
<evidence type="ECO:0000313" key="5">
    <source>
        <dbReference type="Proteomes" id="UP000241618"/>
    </source>
</evidence>
<dbReference type="Pfam" id="PF13619">
    <property type="entry name" value="KTSC"/>
    <property type="match status" value="1"/>
</dbReference>
<dbReference type="RefSeq" id="WP_107192032.1">
    <property type="nucleotide sequence ID" value="NZ_PYMN01000065.1"/>
</dbReference>
<reference evidence="4 5" key="1">
    <citation type="submission" date="2018-03" db="EMBL/GenBank/DDBJ databases">
        <title>Whole genome sequencing of Histamine producing bacteria.</title>
        <authorList>
            <person name="Butler K."/>
        </authorList>
    </citation>
    <scope>NUCLEOTIDE SEQUENCE [LARGE SCALE GENOMIC DNA]</scope>
    <source>
        <strain evidence="3 5">FS-6.1</strain>
        <strain evidence="2 4">FS-6.2</strain>
    </source>
</reference>
<dbReference type="Proteomes" id="UP000241618">
    <property type="component" value="Unassembled WGS sequence"/>
</dbReference>
<dbReference type="EMBL" id="PYMP01000042">
    <property type="protein sequence ID" value="PSU45609.1"/>
    <property type="molecule type" value="Genomic_DNA"/>
</dbReference>
<dbReference type="Proteomes" id="UP000241405">
    <property type="component" value="Unassembled WGS sequence"/>
</dbReference>
<proteinExistence type="predicted"/>
<dbReference type="AlphaFoldDB" id="A0A2T3J9U4"/>
<protein>
    <submittedName>
        <fullName evidence="3">KTSC domain-containing protein</fullName>
    </submittedName>
</protein>
<evidence type="ECO:0000313" key="2">
    <source>
        <dbReference type="EMBL" id="PSU18347.1"/>
    </source>
</evidence>
<dbReference type="InterPro" id="IPR025309">
    <property type="entry name" value="KTSC_dom"/>
</dbReference>
<evidence type="ECO:0000313" key="4">
    <source>
        <dbReference type="Proteomes" id="UP000241405"/>
    </source>
</evidence>